<evidence type="ECO:0000313" key="4">
    <source>
        <dbReference type="EMBL" id="QIK74765.1"/>
    </source>
</evidence>
<dbReference type="EMBL" id="CP049866">
    <property type="protein sequence ID" value="QIK74765.1"/>
    <property type="molecule type" value="Genomic_DNA"/>
</dbReference>
<dbReference type="Proteomes" id="UP000502035">
    <property type="component" value="Chromosome"/>
</dbReference>
<evidence type="ECO:0000256" key="2">
    <source>
        <dbReference type="SAM" id="MobiDB-lite"/>
    </source>
</evidence>
<organism evidence="4 5">
    <name type="scientific">Nocardioides piscis</name>
    <dbReference type="NCBI Taxonomy" id="2714938"/>
    <lineage>
        <taxon>Bacteria</taxon>
        <taxon>Bacillati</taxon>
        <taxon>Actinomycetota</taxon>
        <taxon>Actinomycetes</taxon>
        <taxon>Propionibacteriales</taxon>
        <taxon>Nocardioidaceae</taxon>
        <taxon>Nocardioides</taxon>
    </lineage>
</organism>
<dbReference type="AlphaFoldDB" id="A0A6G7YD88"/>
<evidence type="ECO:0000259" key="3">
    <source>
        <dbReference type="Pfam" id="PF05532"/>
    </source>
</evidence>
<dbReference type="InterPro" id="IPR008462">
    <property type="entry name" value="CsbD"/>
</dbReference>
<proteinExistence type="inferred from homology"/>
<feature type="compositionally biased region" description="Basic and acidic residues" evidence="2">
    <location>
        <begin position="46"/>
        <end position="57"/>
    </location>
</feature>
<accession>A0A6G7YD88</accession>
<dbReference type="Pfam" id="PF05532">
    <property type="entry name" value="CsbD"/>
    <property type="match status" value="1"/>
</dbReference>
<feature type="region of interest" description="Disordered" evidence="2">
    <location>
        <begin position="1"/>
        <end position="57"/>
    </location>
</feature>
<reference evidence="4 5" key="1">
    <citation type="submission" date="2020-03" db="EMBL/GenBank/DDBJ databases">
        <title>Nocardioides sp. nov., isolated from fish.</title>
        <authorList>
            <person name="Hyun D.-W."/>
            <person name="Bae J.-W."/>
        </authorList>
    </citation>
    <scope>NUCLEOTIDE SEQUENCE [LARGE SCALE GENOMIC DNA]</scope>
    <source>
        <strain evidence="4 5">HDW12A</strain>
    </source>
</reference>
<sequence length="57" mass="6234">MGLDDKIKNKTEDLSGKAKEHTGKATDDKSLENEGKGDQMSSDIKQAGEKVKDAFKH</sequence>
<dbReference type="RefSeq" id="WP_166315322.1">
    <property type="nucleotide sequence ID" value="NZ_CP049866.1"/>
</dbReference>
<protein>
    <submittedName>
        <fullName evidence="4">CsbD family protein</fullName>
    </submittedName>
</protein>
<feature type="domain" description="CsbD-like" evidence="3">
    <location>
        <begin position="5"/>
        <end position="57"/>
    </location>
</feature>
<dbReference type="SUPFAM" id="SSF69047">
    <property type="entry name" value="Hypothetical protein YjbJ"/>
    <property type="match status" value="1"/>
</dbReference>
<comment type="similarity">
    <text evidence="1">Belongs to the UPF0337 (CsbD) family.</text>
</comment>
<evidence type="ECO:0000313" key="5">
    <source>
        <dbReference type="Proteomes" id="UP000502035"/>
    </source>
</evidence>
<dbReference type="InterPro" id="IPR036629">
    <property type="entry name" value="YjbJ_sf"/>
</dbReference>
<keyword evidence="5" id="KW-1185">Reference proteome</keyword>
<gene>
    <name evidence="4" type="ORF">G7071_04310</name>
</gene>
<dbReference type="KEGG" id="npi:G7071_04310"/>
<name>A0A6G7YD88_9ACTN</name>
<evidence type="ECO:0000256" key="1">
    <source>
        <dbReference type="ARBA" id="ARBA00009129"/>
    </source>
</evidence>
<feature type="compositionally biased region" description="Basic and acidic residues" evidence="2">
    <location>
        <begin position="1"/>
        <end position="37"/>
    </location>
</feature>
<dbReference type="Gene3D" id="1.10.1470.10">
    <property type="entry name" value="YjbJ"/>
    <property type="match status" value="1"/>
</dbReference>